<dbReference type="InterPro" id="IPR013783">
    <property type="entry name" value="Ig-like_fold"/>
</dbReference>
<keyword evidence="6" id="KW-1185">Reference proteome</keyword>
<accession>A0A3Q2QHY9</accession>
<evidence type="ECO:0000313" key="5">
    <source>
        <dbReference type="Ensembl" id="ENSFHEP00000027078.1"/>
    </source>
</evidence>
<keyword evidence="3" id="KW-0393">Immunoglobulin domain</keyword>
<dbReference type="PANTHER" id="PTHR24100:SF151">
    <property type="entry name" value="ICOS LIGAND"/>
    <property type="match status" value="1"/>
</dbReference>
<evidence type="ECO:0000259" key="4">
    <source>
        <dbReference type="PROSITE" id="PS50835"/>
    </source>
</evidence>
<evidence type="ECO:0000256" key="3">
    <source>
        <dbReference type="ARBA" id="ARBA00023319"/>
    </source>
</evidence>
<dbReference type="InterPro" id="IPR013106">
    <property type="entry name" value="Ig_V-set"/>
</dbReference>
<dbReference type="SMART" id="SM00408">
    <property type="entry name" value="IGc2"/>
    <property type="match status" value="1"/>
</dbReference>
<dbReference type="Proteomes" id="UP000265000">
    <property type="component" value="Unplaced"/>
</dbReference>
<dbReference type="AlphaFoldDB" id="A0A3Q2QHY9"/>
<dbReference type="GeneTree" id="ENSGT01110000270089"/>
<dbReference type="GO" id="GO:0009897">
    <property type="term" value="C:external side of plasma membrane"/>
    <property type="evidence" value="ECO:0007669"/>
    <property type="project" value="TreeGrafter"/>
</dbReference>
<dbReference type="InterPro" id="IPR007110">
    <property type="entry name" value="Ig-like_dom"/>
</dbReference>
<dbReference type="GO" id="GO:0005102">
    <property type="term" value="F:signaling receptor binding"/>
    <property type="evidence" value="ECO:0007669"/>
    <property type="project" value="TreeGrafter"/>
</dbReference>
<comment type="subcellular location">
    <subcellularLocation>
        <location evidence="1">Membrane</location>
    </subcellularLocation>
</comment>
<dbReference type="InterPro" id="IPR003599">
    <property type="entry name" value="Ig_sub"/>
</dbReference>
<feature type="domain" description="Ig-like" evidence="4">
    <location>
        <begin position="1"/>
        <end position="110"/>
    </location>
</feature>
<name>A0A3Q2QHY9_FUNHE</name>
<proteinExistence type="predicted"/>
<dbReference type="Ensembl" id="ENSFHET00000001050.1">
    <property type="protein sequence ID" value="ENSFHEP00000027078.1"/>
    <property type="gene ID" value="ENSFHEG00000010335.1"/>
</dbReference>
<dbReference type="SMART" id="SM00409">
    <property type="entry name" value="IG"/>
    <property type="match status" value="1"/>
</dbReference>
<dbReference type="SMART" id="SM00406">
    <property type="entry name" value="IGv"/>
    <property type="match status" value="1"/>
</dbReference>
<evidence type="ECO:0000313" key="6">
    <source>
        <dbReference type="Proteomes" id="UP000265000"/>
    </source>
</evidence>
<dbReference type="SUPFAM" id="SSF48726">
    <property type="entry name" value="Immunoglobulin"/>
    <property type="match status" value="1"/>
</dbReference>
<reference evidence="5" key="2">
    <citation type="submission" date="2025-09" db="UniProtKB">
        <authorList>
            <consortium name="Ensembl"/>
        </authorList>
    </citation>
    <scope>IDENTIFICATION</scope>
</reference>
<evidence type="ECO:0000256" key="1">
    <source>
        <dbReference type="ARBA" id="ARBA00004370"/>
    </source>
</evidence>
<dbReference type="GO" id="GO:0001817">
    <property type="term" value="P:regulation of cytokine production"/>
    <property type="evidence" value="ECO:0007669"/>
    <property type="project" value="TreeGrafter"/>
</dbReference>
<keyword evidence="2" id="KW-0472">Membrane</keyword>
<dbReference type="PANTHER" id="PTHR24100">
    <property type="entry name" value="BUTYROPHILIN"/>
    <property type="match status" value="1"/>
</dbReference>
<protein>
    <recommendedName>
        <fullName evidence="4">Ig-like domain-containing protein</fullName>
    </recommendedName>
</protein>
<dbReference type="STRING" id="8078.ENSFHEP00000027078"/>
<evidence type="ECO:0000256" key="2">
    <source>
        <dbReference type="ARBA" id="ARBA00023136"/>
    </source>
</evidence>
<dbReference type="Gene3D" id="2.60.40.10">
    <property type="entry name" value="Immunoglobulins"/>
    <property type="match status" value="1"/>
</dbReference>
<organism evidence="5 6">
    <name type="scientific">Fundulus heteroclitus</name>
    <name type="common">Killifish</name>
    <name type="synonym">Mummichog</name>
    <dbReference type="NCBI Taxonomy" id="8078"/>
    <lineage>
        <taxon>Eukaryota</taxon>
        <taxon>Metazoa</taxon>
        <taxon>Chordata</taxon>
        <taxon>Craniata</taxon>
        <taxon>Vertebrata</taxon>
        <taxon>Euteleostomi</taxon>
        <taxon>Actinopterygii</taxon>
        <taxon>Neopterygii</taxon>
        <taxon>Teleostei</taxon>
        <taxon>Neoteleostei</taxon>
        <taxon>Acanthomorphata</taxon>
        <taxon>Ovalentaria</taxon>
        <taxon>Atherinomorphae</taxon>
        <taxon>Cyprinodontiformes</taxon>
        <taxon>Fundulidae</taxon>
        <taxon>Fundulus</taxon>
    </lineage>
</organism>
<sequence length="130" mass="14435">MASVSYLLTPAEPGQDVTLPCRTADNQPAVVVDWSRTDLGEDFVLLFRDNKLDSEGQHPSFRNRVGLWDEGMKDGDVSLVLKNVKAADRGTYECRVAQRGNGRNKRAVLIICSGHHFVFPSLVLHSLDLL</sequence>
<dbReference type="PROSITE" id="PS50835">
    <property type="entry name" value="IG_LIKE"/>
    <property type="match status" value="1"/>
</dbReference>
<dbReference type="InterPro" id="IPR050504">
    <property type="entry name" value="IgSF_BTN/MOG"/>
</dbReference>
<dbReference type="InterPro" id="IPR036179">
    <property type="entry name" value="Ig-like_dom_sf"/>
</dbReference>
<reference evidence="5" key="1">
    <citation type="submission" date="2025-08" db="UniProtKB">
        <authorList>
            <consortium name="Ensembl"/>
        </authorList>
    </citation>
    <scope>IDENTIFICATION</scope>
</reference>
<dbReference type="GO" id="GO:0050852">
    <property type="term" value="P:T cell receptor signaling pathway"/>
    <property type="evidence" value="ECO:0007669"/>
    <property type="project" value="TreeGrafter"/>
</dbReference>
<dbReference type="Pfam" id="PF07686">
    <property type="entry name" value="V-set"/>
    <property type="match status" value="1"/>
</dbReference>
<dbReference type="InterPro" id="IPR003598">
    <property type="entry name" value="Ig_sub2"/>
</dbReference>